<accession>A0A811KHY2</accession>
<protein>
    <submittedName>
        <fullName evidence="2">Uncharacterized protein</fullName>
    </submittedName>
</protein>
<reference evidence="2" key="1">
    <citation type="submission" date="2020-09" db="EMBL/GenBank/DDBJ databases">
        <authorList>
            <person name="Kikuchi T."/>
        </authorList>
    </citation>
    <scope>NUCLEOTIDE SEQUENCE</scope>
    <source>
        <strain evidence="2">SH1</strain>
    </source>
</reference>
<evidence type="ECO:0000313" key="3">
    <source>
        <dbReference type="Proteomes" id="UP000614601"/>
    </source>
</evidence>
<dbReference type="Proteomes" id="UP000783686">
    <property type="component" value="Unassembled WGS sequence"/>
</dbReference>
<evidence type="ECO:0000256" key="1">
    <source>
        <dbReference type="SAM" id="MobiDB-lite"/>
    </source>
</evidence>
<feature type="compositionally biased region" description="Acidic residues" evidence="1">
    <location>
        <begin position="61"/>
        <end position="78"/>
    </location>
</feature>
<dbReference type="EMBL" id="CAJFCW020000003">
    <property type="protein sequence ID" value="CAG9102766.1"/>
    <property type="molecule type" value="Genomic_DNA"/>
</dbReference>
<comment type="caution">
    <text evidence="2">The sequence shown here is derived from an EMBL/GenBank/DDBJ whole genome shotgun (WGS) entry which is preliminary data.</text>
</comment>
<dbReference type="Proteomes" id="UP000614601">
    <property type="component" value="Unassembled WGS sequence"/>
</dbReference>
<dbReference type="EMBL" id="CAJFDH010000003">
    <property type="protein sequence ID" value="CAD5214452.1"/>
    <property type="molecule type" value="Genomic_DNA"/>
</dbReference>
<sequence length="152" mass="16573">MATAPEILTNDDSLRKLFAPSLNASLAGNPTLPTLRTVCSCPEEVCDELGNAVDEAKVEAVNEEDHEEVDEVVDEEEGQAGGEVGEGAEERHGDDQPADENEEDKFGARLVDQQLPDLGHLSGTRGSSTYWTLRIEYRSRNGWYPPNLSSSL</sequence>
<dbReference type="AlphaFoldDB" id="A0A811KHY2"/>
<evidence type="ECO:0000313" key="2">
    <source>
        <dbReference type="EMBL" id="CAD5214452.1"/>
    </source>
</evidence>
<feature type="region of interest" description="Disordered" evidence="1">
    <location>
        <begin position="61"/>
        <end position="108"/>
    </location>
</feature>
<proteinExistence type="predicted"/>
<name>A0A811KHY2_9BILA</name>
<gene>
    <name evidence="2" type="ORF">BOKJ2_LOCUS5600</name>
</gene>
<keyword evidence="3" id="KW-1185">Reference proteome</keyword>
<organism evidence="2 3">
    <name type="scientific">Bursaphelenchus okinawaensis</name>
    <dbReference type="NCBI Taxonomy" id="465554"/>
    <lineage>
        <taxon>Eukaryota</taxon>
        <taxon>Metazoa</taxon>
        <taxon>Ecdysozoa</taxon>
        <taxon>Nematoda</taxon>
        <taxon>Chromadorea</taxon>
        <taxon>Rhabditida</taxon>
        <taxon>Tylenchina</taxon>
        <taxon>Tylenchomorpha</taxon>
        <taxon>Aphelenchoidea</taxon>
        <taxon>Aphelenchoididae</taxon>
        <taxon>Bursaphelenchus</taxon>
    </lineage>
</organism>